<dbReference type="AlphaFoldDB" id="A0A1S8SDU6"/>
<evidence type="ECO:0000313" key="1">
    <source>
        <dbReference type="EMBL" id="OOM63723.1"/>
    </source>
</evidence>
<comment type="caution">
    <text evidence="1">The sequence shown here is derived from an EMBL/GenBank/DDBJ whole genome shotgun (WGS) entry which is preliminary data.</text>
</comment>
<proteinExistence type="predicted"/>
<reference evidence="1 2" key="1">
    <citation type="submission" date="2016-05" db="EMBL/GenBank/DDBJ databases">
        <title>Microbial solvent formation.</title>
        <authorList>
            <person name="Poehlein A."/>
            <person name="Montoya Solano J.D."/>
            <person name="Flitsch S."/>
            <person name="Krabben P."/>
            <person name="Duerre P."/>
            <person name="Daniel R."/>
        </authorList>
    </citation>
    <scope>NUCLEOTIDE SEQUENCE [LARGE SCALE GENOMIC DNA]</scope>
    <source>
        <strain evidence="1 2">DSM 53</strain>
    </source>
</reference>
<evidence type="ECO:0000313" key="2">
    <source>
        <dbReference type="Proteomes" id="UP000190973"/>
    </source>
</evidence>
<dbReference type="EMBL" id="LZZI01000009">
    <property type="protein sequence ID" value="OOM63723.1"/>
    <property type="molecule type" value="Genomic_DNA"/>
</dbReference>
<protein>
    <submittedName>
        <fullName evidence="1">Uncharacterized protein</fullName>
    </submittedName>
</protein>
<accession>A0A1S8SDU6</accession>
<dbReference type="Proteomes" id="UP000190973">
    <property type="component" value="Unassembled WGS sequence"/>
</dbReference>
<gene>
    <name evidence="1" type="ORF">CLBCK_08580</name>
</gene>
<organism evidence="1 2">
    <name type="scientific">Clostridium beijerinckii</name>
    <name type="common">Clostridium MP</name>
    <dbReference type="NCBI Taxonomy" id="1520"/>
    <lineage>
        <taxon>Bacteria</taxon>
        <taxon>Bacillati</taxon>
        <taxon>Bacillota</taxon>
        <taxon>Clostridia</taxon>
        <taxon>Eubacteriales</taxon>
        <taxon>Clostridiaceae</taxon>
        <taxon>Clostridium</taxon>
    </lineage>
</organism>
<sequence length="128" mass="13681">MNFNQLTGGVAVYPPINSEVSVVTLGVPTTAGENIKIDYALAIENATTANSTQTLEIRLYRDGTLITTRIVERTIAAAGTQRFVISNTFVDTAAITGTTTYDVRVIYTAAANITTGTAFNRNINTIAF</sequence>
<name>A0A1S8SDU6_CLOBE</name>